<dbReference type="InterPro" id="IPR005532">
    <property type="entry name" value="SUMF_dom"/>
</dbReference>
<gene>
    <name evidence="7" type="primary">egtB</name>
    <name evidence="7" type="ORF">NCTC13159_03527</name>
</gene>
<feature type="compositionally biased region" description="Polar residues" evidence="4">
    <location>
        <begin position="1"/>
        <end position="20"/>
    </location>
</feature>
<dbReference type="GO" id="GO:0016491">
    <property type="term" value="F:oxidoreductase activity"/>
    <property type="evidence" value="ECO:0007669"/>
    <property type="project" value="UniProtKB-KW"/>
</dbReference>
<organism evidence="7 8">
    <name type="scientific">Pandoraea pulmonicola</name>
    <dbReference type="NCBI Taxonomy" id="93221"/>
    <lineage>
        <taxon>Bacteria</taxon>
        <taxon>Pseudomonadati</taxon>
        <taxon>Pseudomonadota</taxon>
        <taxon>Betaproteobacteria</taxon>
        <taxon>Burkholderiales</taxon>
        <taxon>Burkholderiaceae</taxon>
        <taxon>Pandoraea</taxon>
    </lineage>
</organism>
<dbReference type="SUPFAM" id="SSF109854">
    <property type="entry name" value="DinB/YfiT-like putative metalloenzymes"/>
    <property type="match status" value="1"/>
</dbReference>
<keyword evidence="1 7" id="KW-0560">Oxidoreductase</keyword>
<dbReference type="EC" id="1.8.-.-" evidence="7"/>
<evidence type="ECO:0000259" key="6">
    <source>
        <dbReference type="Pfam" id="PF12867"/>
    </source>
</evidence>
<dbReference type="PANTHER" id="PTHR23150">
    <property type="entry name" value="SULFATASE MODIFYING FACTOR 1, 2"/>
    <property type="match status" value="1"/>
</dbReference>
<sequence>MTLPCCTSQAEAPSGTSLSGSPARVTRDGPANGASLGAPFGSSAGSPVGAPVSEPLGAPFAAPPGEARRAQTLPERYNVVRAASTAFARGLSDADATVQSMPDASPIKWHLAHTTWFFETFLLTEWSARSGKRYRPYDPRFAYLFNSYYEAAGPRHPRPQRGLLTRPTLDEVLQYRSHVDAAMHETLLHADLPRDVVDLITLGLNHEEQHQELMHTDLLHLFAQNPLRPAHRSPSVPMHDAGLLQWIAHDGGQHRIGYSGEAFAFDCETPAHDILLRPFAIASRVVTNGEWRSFIEDGGYRMAGLWLSDGWATVQREGWGHPLYWELHDDEWQSMTLAGMRPVDDNAPVQHVSYFEADAFARWAGKRLPTEQEWEVAATAAMAAMNTANGSASSSNPPMRQCFGPVWQWTASPYVAYPGFRTAAGAVGEYNGKFMCGQFVLRGGSLATPPGHARTTYRNFFYPHQRWQFCGLRLAEDR</sequence>
<evidence type="ECO:0000256" key="1">
    <source>
        <dbReference type="ARBA" id="ARBA00023002"/>
    </source>
</evidence>
<evidence type="ECO:0000256" key="2">
    <source>
        <dbReference type="ARBA" id="ARBA00023004"/>
    </source>
</evidence>
<dbReference type="AlphaFoldDB" id="A0AAJ4ZEQ4"/>
<feature type="domain" description="DinB-like" evidence="6">
    <location>
        <begin position="79"/>
        <end position="213"/>
    </location>
</feature>
<dbReference type="PANTHER" id="PTHR23150:SF36">
    <property type="entry name" value="HERCYNINE OXYGENASE"/>
    <property type="match status" value="1"/>
</dbReference>
<dbReference type="InterPro" id="IPR016187">
    <property type="entry name" value="CTDL_fold"/>
</dbReference>
<evidence type="ECO:0000313" key="8">
    <source>
        <dbReference type="Proteomes" id="UP000254589"/>
    </source>
</evidence>
<dbReference type="SUPFAM" id="SSF56436">
    <property type="entry name" value="C-type lectin-like"/>
    <property type="match status" value="1"/>
</dbReference>
<dbReference type="InterPro" id="IPR042095">
    <property type="entry name" value="SUMF_sf"/>
</dbReference>
<feature type="domain" description="Sulfatase-modifying factor enzyme-like" evidence="5">
    <location>
        <begin position="399"/>
        <end position="475"/>
    </location>
</feature>
<dbReference type="Pfam" id="PF03781">
    <property type="entry name" value="FGE-sulfatase"/>
    <property type="match status" value="2"/>
</dbReference>
<keyword evidence="2" id="KW-0408">Iron</keyword>
<proteinExistence type="predicted"/>
<dbReference type="NCBIfam" id="TIGR03440">
    <property type="entry name" value="egtB_TIGR03440"/>
    <property type="match status" value="1"/>
</dbReference>
<dbReference type="InterPro" id="IPR024775">
    <property type="entry name" value="DinB-like"/>
</dbReference>
<dbReference type="InterPro" id="IPR034660">
    <property type="entry name" value="DinB/YfiT-like"/>
</dbReference>
<name>A0AAJ4ZEQ4_PANPU</name>
<dbReference type="Pfam" id="PF12867">
    <property type="entry name" value="DinB_2"/>
    <property type="match status" value="1"/>
</dbReference>
<dbReference type="Proteomes" id="UP000254589">
    <property type="component" value="Unassembled WGS sequence"/>
</dbReference>
<dbReference type="Gene3D" id="3.90.1580.10">
    <property type="entry name" value="paralog of FGE (formylglycine-generating enzyme)"/>
    <property type="match status" value="1"/>
</dbReference>
<dbReference type="InterPro" id="IPR051043">
    <property type="entry name" value="Sulfatase_Mod_Factor_Kinase"/>
</dbReference>
<reference evidence="7 8" key="1">
    <citation type="submission" date="2018-06" db="EMBL/GenBank/DDBJ databases">
        <authorList>
            <consortium name="Pathogen Informatics"/>
            <person name="Doyle S."/>
        </authorList>
    </citation>
    <scope>NUCLEOTIDE SEQUENCE [LARGE SCALE GENOMIC DNA]</scope>
    <source>
        <strain evidence="7 8">NCTC13159</strain>
    </source>
</reference>
<dbReference type="InterPro" id="IPR017806">
    <property type="entry name" value="EgtB"/>
</dbReference>
<evidence type="ECO:0000259" key="5">
    <source>
        <dbReference type="Pfam" id="PF03781"/>
    </source>
</evidence>
<feature type="domain" description="Sulfatase-modifying factor enzyme-like" evidence="5">
    <location>
        <begin position="246"/>
        <end position="390"/>
    </location>
</feature>
<feature type="region of interest" description="Disordered" evidence="4">
    <location>
        <begin position="1"/>
        <end position="65"/>
    </location>
</feature>
<comment type="pathway">
    <text evidence="3">Amino-acid biosynthesis; ergothioneine biosynthesis.</text>
</comment>
<evidence type="ECO:0000256" key="4">
    <source>
        <dbReference type="SAM" id="MobiDB-lite"/>
    </source>
</evidence>
<evidence type="ECO:0000256" key="3">
    <source>
        <dbReference type="ARBA" id="ARBA00037882"/>
    </source>
</evidence>
<dbReference type="EMBL" id="UGSJ01000001">
    <property type="protein sequence ID" value="SUA92007.1"/>
    <property type="molecule type" value="Genomic_DNA"/>
</dbReference>
<evidence type="ECO:0000313" key="7">
    <source>
        <dbReference type="EMBL" id="SUA92007.1"/>
    </source>
</evidence>
<accession>A0AAJ4ZEQ4</accession>
<comment type="caution">
    <text evidence="7">The sequence shown here is derived from an EMBL/GenBank/DDBJ whole genome shotgun (WGS) entry which is preliminary data.</text>
</comment>
<dbReference type="GO" id="GO:0052699">
    <property type="term" value="P:ergothioneine biosynthetic process"/>
    <property type="evidence" value="ECO:0007669"/>
    <property type="project" value="InterPro"/>
</dbReference>
<protein>
    <submittedName>
        <fullName evidence="7">Iron(II)-dependent oxidoreductase EgtB</fullName>
        <ecNumber evidence="7">1.8.-.-</ecNumber>
    </submittedName>
</protein>